<feature type="signal peptide" evidence="2">
    <location>
        <begin position="1"/>
        <end position="19"/>
    </location>
</feature>
<accession>A0ABD2XGP3</accession>
<feature type="compositionally biased region" description="Basic and acidic residues" evidence="1">
    <location>
        <begin position="265"/>
        <end position="283"/>
    </location>
</feature>
<gene>
    <name evidence="3" type="ORF">TKK_003407</name>
</gene>
<proteinExistence type="predicted"/>
<dbReference type="EMBL" id="JBJJXI010000027">
    <property type="protein sequence ID" value="KAL3404022.1"/>
    <property type="molecule type" value="Genomic_DNA"/>
</dbReference>
<feature type="compositionally biased region" description="Low complexity" evidence="1">
    <location>
        <begin position="206"/>
        <end position="228"/>
    </location>
</feature>
<name>A0ABD2XGP3_9HYME</name>
<feature type="chain" id="PRO_5044802903" evidence="2">
    <location>
        <begin position="20"/>
        <end position="299"/>
    </location>
</feature>
<evidence type="ECO:0000313" key="4">
    <source>
        <dbReference type="Proteomes" id="UP001627154"/>
    </source>
</evidence>
<dbReference type="AlphaFoldDB" id="A0ABD2XGP3"/>
<evidence type="ECO:0000313" key="3">
    <source>
        <dbReference type="EMBL" id="KAL3404022.1"/>
    </source>
</evidence>
<feature type="compositionally biased region" description="Polar residues" evidence="1">
    <location>
        <begin position="40"/>
        <end position="49"/>
    </location>
</feature>
<evidence type="ECO:0000256" key="2">
    <source>
        <dbReference type="SAM" id="SignalP"/>
    </source>
</evidence>
<reference evidence="3 4" key="1">
    <citation type="journal article" date="2024" name="bioRxiv">
        <title>A reference genome for Trichogramma kaykai: A tiny desert-dwelling parasitoid wasp with competing sex-ratio distorters.</title>
        <authorList>
            <person name="Culotta J."/>
            <person name="Lindsey A.R."/>
        </authorList>
    </citation>
    <scope>NUCLEOTIDE SEQUENCE [LARGE SCALE GENOMIC DNA]</scope>
    <source>
        <strain evidence="3 4">KSX58</strain>
    </source>
</reference>
<comment type="caution">
    <text evidence="3">The sequence shown here is derived from an EMBL/GenBank/DDBJ whole genome shotgun (WGS) entry which is preliminary data.</text>
</comment>
<feature type="region of interest" description="Disordered" evidence="1">
    <location>
        <begin position="40"/>
        <end position="140"/>
    </location>
</feature>
<organism evidence="3 4">
    <name type="scientific">Trichogramma kaykai</name>
    <dbReference type="NCBI Taxonomy" id="54128"/>
    <lineage>
        <taxon>Eukaryota</taxon>
        <taxon>Metazoa</taxon>
        <taxon>Ecdysozoa</taxon>
        <taxon>Arthropoda</taxon>
        <taxon>Hexapoda</taxon>
        <taxon>Insecta</taxon>
        <taxon>Pterygota</taxon>
        <taxon>Neoptera</taxon>
        <taxon>Endopterygota</taxon>
        <taxon>Hymenoptera</taxon>
        <taxon>Apocrita</taxon>
        <taxon>Proctotrupomorpha</taxon>
        <taxon>Chalcidoidea</taxon>
        <taxon>Trichogrammatidae</taxon>
        <taxon>Trichogramma</taxon>
    </lineage>
</organism>
<feature type="compositionally biased region" description="Polar residues" evidence="1">
    <location>
        <begin position="117"/>
        <end position="130"/>
    </location>
</feature>
<keyword evidence="2" id="KW-0732">Signal</keyword>
<feature type="region of interest" description="Disordered" evidence="1">
    <location>
        <begin position="258"/>
        <end position="283"/>
    </location>
</feature>
<dbReference type="Proteomes" id="UP001627154">
    <property type="component" value="Unassembled WGS sequence"/>
</dbReference>
<protein>
    <submittedName>
        <fullName evidence="3">Uncharacterized protein</fullName>
    </submittedName>
</protein>
<sequence>MKFKLVFLTMSCVFTAANAYPFGDGSFYFPDQIGAVASSNANSHAQVNNGPLPHYPQQQPQSPHQPATHGLIDNDRLSGGGFVNNNVGSNSHAPVAHYPSEPIHVPQNPVHAPSVSGYDQSSFNAQSQGPYNPVHQAPVAGFGQSQSNAQANSQTFGDGTSLTNAVSGSQSINANGVASSAAAAAVAGIVIIDGIPVATSSASASSAVATPHGGSSSSVSSSSNAGSGFKNGINQQYPSPHMPYNNYYNSAQQPWLFRVGEDDDDKKNSTEVENELKSDEMTTKSKIIEESTDRIVFKD</sequence>
<keyword evidence="4" id="KW-1185">Reference proteome</keyword>
<feature type="compositionally biased region" description="Low complexity" evidence="1">
    <location>
        <begin position="55"/>
        <end position="66"/>
    </location>
</feature>
<feature type="region of interest" description="Disordered" evidence="1">
    <location>
        <begin position="206"/>
        <end position="241"/>
    </location>
</feature>
<evidence type="ECO:0000256" key="1">
    <source>
        <dbReference type="SAM" id="MobiDB-lite"/>
    </source>
</evidence>